<dbReference type="AlphaFoldDB" id="A0A554MX12"/>
<dbReference type="InterPro" id="IPR037225">
    <property type="entry name" value="Nuo51_FMN-bd_sf"/>
</dbReference>
<dbReference type="Gene3D" id="3.40.50.11540">
    <property type="entry name" value="NADH-ubiquinone oxidoreductase 51kDa subunit"/>
    <property type="match status" value="1"/>
</dbReference>
<dbReference type="InterPro" id="IPR037207">
    <property type="entry name" value="Nuop51_4Fe4S-bd_sf"/>
</dbReference>
<dbReference type="InterPro" id="IPR019575">
    <property type="entry name" value="Nuop51_4Fe4S-bd"/>
</dbReference>
<dbReference type="Gene3D" id="1.20.1440.230">
    <property type="entry name" value="NADH-ubiquinone oxidoreductase 51kDa subunit, iron-sulphur binding domain"/>
    <property type="match status" value="1"/>
</dbReference>
<sequence>MITDEGATARSVVVRVAADVAAGDGDIVAEAARNAADSVPVVETGPTGIAGVEPLVLATVTGRTAFYPAPDRATVRELVDVMEAGDLPTADAAAVVGHEEGASSLPVPDDGALSVGRRAVLGPCGWVDPLAPGAHEFVAAEDDAGAAAELGLLGRGRGDAVADHPVTEAWDLARETDGDPVVVVNANEADHRPRADRTLLAGAPLTVLDGAAAVARYVGATDVVLHLNESDATLVQHVREAVARVDLPVDPRVVAGADEHRAGAPTAALEVLEGAERIEPRLQPPTPAEHGLYGRPTVVHTPRTVAQVRHALRAPAAFAPEATDPGTRLVTVTGDVAAPATVELGTDATLGTVREAVTVDGRFKLATVGGVFGGVTGDLDLPPGAPALDAAGLGTDGVVELLTEGTCVVAEAGERARFAAEANSGRCVPGREGTQQLAELLRDIYQGSFRSDDIRELARVMRRTSNCQTGAHAPRPVTTAMDEFEAEFRAHADGRCPSGICEENL</sequence>
<dbReference type="Proteomes" id="UP000319894">
    <property type="component" value="Unassembled WGS sequence"/>
</dbReference>
<dbReference type="Pfam" id="PF10589">
    <property type="entry name" value="NADH_4Fe-4S"/>
    <property type="match status" value="1"/>
</dbReference>
<comment type="caution">
    <text evidence="7">The sequence shown here is derived from an EMBL/GenBank/DDBJ whole genome shotgun (WGS) entry which is preliminary data.</text>
</comment>
<reference evidence="7 8" key="1">
    <citation type="submission" date="2018-06" db="EMBL/GenBank/DDBJ databases">
        <title>Natronomonas sp. F16-60 a new haloarchaeon isolated from a solar saltern of Isla Cristina, Huelva, Spain.</title>
        <authorList>
            <person name="Duran-Viseras A."/>
            <person name="Sanchez-Porro C."/>
            <person name="Ventosa A."/>
        </authorList>
    </citation>
    <scope>NUCLEOTIDE SEQUENCE [LARGE SCALE GENOMIC DNA]</scope>
    <source>
        <strain evidence="7 8">F16-60</strain>
    </source>
</reference>
<dbReference type="EMBL" id="QMDX01000011">
    <property type="protein sequence ID" value="TSD09667.1"/>
    <property type="molecule type" value="Genomic_DNA"/>
</dbReference>
<dbReference type="GO" id="GO:0046872">
    <property type="term" value="F:metal ion binding"/>
    <property type="evidence" value="ECO:0007669"/>
    <property type="project" value="UniProtKB-KW"/>
</dbReference>
<dbReference type="PANTHER" id="PTHR43578:SF3">
    <property type="entry name" value="NADH-QUINONE OXIDOREDUCTASE SUBUNIT F"/>
    <property type="match status" value="1"/>
</dbReference>
<dbReference type="RefSeq" id="WP_144262953.1">
    <property type="nucleotide sequence ID" value="NZ_QMDX01000011.1"/>
</dbReference>
<evidence type="ECO:0000256" key="5">
    <source>
        <dbReference type="ARBA" id="ARBA00023014"/>
    </source>
</evidence>
<gene>
    <name evidence="7" type="ORF">DP107_14955</name>
</gene>
<accession>A0A554MX12</accession>
<keyword evidence="5" id="KW-0411">Iron-sulfur</keyword>
<dbReference type="SUPFAM" id="SSF140490">
    <property type="entry name" value="Nqo1C-terminal domain-like"/>
    <property type="match status" value="1"/>
</dbReference>
<keyword evidence="3" id="KW-0479">Metal-binding</keyword>
<dbReference type="Gene3D" id="3.10.20.600">
    <property type="match status" value="1"/>
</dbReference>
<evidence type="ECO:0000256" key="4">
    <source>
        <dbReference type="ARBA" id="ARBA00023004"/>
    </source>
</evidence>
<keyword evidence="2" id="KW-0004">4Fe-4S</keyword>
<dbReference type="SUPFAM" id="SSF142019">
    <property type="entry name" value="Nqo1 FMN-binding domain-like"/>
    <property type="match status" value="1"/>
</dbReference>
<dbReference type="InParanoid" id="A0A554MX12"/>
<evidence type="ECO:0000313" key="7">
    <source>
        <dbReference type="EMBL" id="TSD09667.1"/>
    </source>
</evidence>
<keyword evidence="8" id="KW-1185">Reference proteome</keyword>
<dbReference type="PANTHER" id="PTHR43578">
    <property type="entry name" value="NADH-QUINONE OXIDOREDUCTASE SUBUNIT F"/>
    <property type="match status" value="1"/>
</dbReference>
<feature type="domain" description="NADH-ubiquinone oxidoreductase 51kDa subunit iron-sulphur binding" evidence="6">
    <location>
        <begin position="409"/>
        <end position="454"/>
    </location>
</feature>
<comment type="similarity">
    <text evidence="1">Belongs to the complex I 51 kDa subunit family.</text>
</comment>
<protein>
    <submittedName>
        <fullName evidence="7">NADH dehydrogenase FAD-containing subunit</fullName>
    </submittedName>
</protein>
<evidence type="ECO:0000259" key="6">
    <source>
        <dbReference type="SMART" id="SM00928"/>
    </source>
</evidence>
<dbReference type="GO" id="GO:0051539">
    <property type="term" value="F:4 iron, 4 sulfur cluster binding"/>
    <property type="evidence" value="ECO:0007669"/>
    <property type="project" value="UniProtKB-KW"/>
</dbReference>
<proteinExistence type="inferred from homology"/>
<dbReference type="OrthoDB" id="297477at2157"/>
<organism evidence="7 8">
    <name type="scientific">Haloglomus irregulare</name>
    <dbReference type="NCBI Taxonomy" id="2234134"/>
    <lineage>
        <taxon>Archaea</taxon>
        <taxon>Methanobacteriati</taxon>
        <taxon>Methanobacteriota</taxon>
        <taxon>Stenosarchaea group</taxon>
        <taxon>Halobacteria</taxon>
        <taxon>Halobacteriales</taxon>
        <taxon>Natronomonadaceae</taxon>
        <taxon>Haloglomus</taxon>
    </lineage>
</organism>
<evidence type="ECO:0000256" key="1">
    <source>
        <dbReference type="ARBA" id="ARBA00007523"/>
    </source>
</evidence>
<dbReference type="SMART" id="SM00928">
    <property type="entry name" value="NADH_4Fe-4S"/>
    <property type="match status" value="1"/>
</dbReference>
<evidence type="ECO:0000313" key="8">
    <source>
        <dbReference type="Proteomes" id="UP000319894"/>
    </source>
</evidence>
<name>A0A554MX12_9EURY</name>
<evidence type="ECO:0000256" key="2">
    <source>
        <dbReference type="ARBA" id="ARBA00022485"/>
    </source>
</evidence>
<dbReference type="InterPro" id="IPR011538">
    <property type="entry name" value="Nuo51_FMN-bd"/>
</dbReference>
<evidence type="ECO:0000256" key="3">
    <source>
        <dbReference type="ARBA" id="ARBA00022723"/>
    </source>
</evidence>
<dbReference type="Pfam" id="PF01512">
    <property type="entry name" value="Complex1_51K"/>
    <property type="match status" value="1"/>
</dbReference>
<keyword evidence="4" id="KW-0408">Iron</keyword>